<gene>
    <name evidence="1" type="ORF">EV686_11099</name>
</gene>
<organism evidence="1 2">
    <name type="scientific">Paracandidimonas soli</name>
    <dbReference type="NCBI Taxonomy" id="1917182"/>
    <lineage>
        <taxon>Bacteria</taxon>
        <taxon>Pseudomonadati</taxon>
        <taxon>Pseudomonadota</taxon>
        <taxon>Betaproteobacteria</taxon>
        <taxon>Burkholderiales</taxon>
        <taxon>Alcaligenaceae</taxon>
        <taxon>Paracandidimonas</taxon>
    </lineage>
</organism>
<evidence type="ECO:0000313" key="1">
    <source>
        <dbReference type="EMBL" id="TCU93931.1"/>
    </source>
</evidence>
<dbReference type="AlphaFoldDB" id="A0A4R3USQ7"/>
<keyword evidence="2" id="KW-1185">Reference proteome</keyword>
<name>A0A4R3USQ7_9BURK</name>
<accession>A0A4R3USQ7</accession>
<dbReference type="EMBL" id="SMBX01000010">
    <property type="protein sequence ID" value="TCU93931.1"/>
    <property type="molecule type" value="Genomic_DNA"/>
</dbReference>
<proteinExistence type="predicted"/>
<evidence type="ECO:0000313" key="2">
    <source>
        <dbReference type="Proteomes" id="UP000294692"/>
    </source>
</evidence>
<comment type="caution">
    <text evidence="1">The sequence shown here is derived from an EMBL/GenBank/DDBJ whole genome shotgun (WGS) entry which is preliminary data.</text>
</comment>
<sequence>MSNLRNVRQPAVSLVYIENGSRLILPSGQTAKFVRWRVRPVKRGDAAQGEERVAVVRVDGLLEDTEFSVSFMRAVTVFAGPEV</sequence>
<protein>
    <submittedName>
        <fullName evidence="1">Uncharacterized protein</fullName>
    </submittedName>
</protein>
<dbReference type="Proteomes" id="UP000294692">
    <property type="component" value="Unassembled WGS sequence"/>
</dbReference>
<reference evidence="1 2" key="1">
    <citation type="submission" date="2019-03" db="EMBL/GenBank/DDBJ databases">
        <title>Genomic Encyclopedia of Type Strains, Phase IV (KMG-IV): sequencing the most valuable type-strain genomes for metagenomic binning, comparative biology and taxonomic classification.</title>
        <authorList>
            <person name="Goeker M."/>
        </authorList>
    </citation>
    <scope>NUCLEOTIDE SEQUENCE [LARGE SCALE GENOMIC DNA]</scope>
    <source>
        <strain evidence="1 2">DSM 100048</strain>
    </source>
</reference>